<dbReference type="GO" id="GO:0005634">
    <property type="term" value="C:nucleus"/>
    <property type="evidence" value="ECO:0007669"/>
    <property type="project" value="TreeGrafter"/>
</dbReference>
<dbReference type="InterPro" id="IPR017230">
    <property type="entry name" value="Mrs6"/>
</dbReference>
<evidence type="ECO:0000313" key="3">
    <source>
        <dbReference type="EMBL" id="QIX01082.1"/>
    </source>
</evidence>
<evidence type="ECO:0000256" key="2">
    <source>
        <dbReference type="PIRNR" id="PIRNR037514"/>
    </source>
</evidence>
<dbReference type="Proteomes" id="UP000503462">
    <property type="component" value="Chromosome 4"/>
</dbReference>
<comment type="similarity">
    <text evidence="1 2">Belongs to the Rab GDI family.</text>
</comment>
<dbReference type="SUPFAM" id="SSF51905">
    <property type="entry name" value="FAD/NAD(P)-binding domain"/>
    <property type="match status" value="1"/>
</dbReference>
<dbReference type="InterPro" id="IPR018203">
    <property type="entry name" value="GDP_dissociation_inhibitor"/>
</dbReference>
<keyword evidence="4" id="KW-1185">Reference proteome</keyword>
<evidence type="ECO:0000256" key="1">
    <source>
        <dbReference type="ARBA" id="ARBA00005593"/>
    </source>
</evidence>
<dbReference type="GO" id="GO:0005092">
    <property type="term" value="F:GDP-dissociation inhibitor activity"/>
    <property type="evidence" value="ECO:0007669"/>
    <property type="project" value="UniProtKB-UniRule"/>
</dbReference>
<dbReference type="PRINTS" id="PR00891">
    <property type="entry name" value="RABGDIREP"/>
</dbReference>
<dbReference type="InterPro" id="IPR036188">
    <property type="entry name" value="FAD/NAD-bd_sf"/>
</dbReference>
<reference evidence="3 4" key="1">
    <citation type="journal article" date="2016" name="Sci. Rep.">
        <title>Peltaster fructicola genome reveals evolution from an invasive phytopathogen to an ectophytic parasite.</title>
        <authorList>
            <person name="Xu C."/>
            <person name="Chen H."/>
            <person name="Gleason M.L."/>
            <person name="Xu J.R."/>
            <person name="Liu H."/>
            <person name="Zhang R."/>
            <person name="Sun G."/>
        </authorList>
    </citation>
    <scope>NUCLEOTIDE SEQUENCE [LARGE SCALE GENOMIC DNA]</scope>
    <source>
        <strain evidence="3 4">LNHT1506</strain>
    </source>
</reference>
<dbReference type="PANTHER" id="PTHR11787">
    <property type="entry name" value="RAB GDP-DISSOCIATION INHIBITOR"/>
    <property type="match status" value="1"/>
</dbReference>
<proteinExistence type="inferred from homology"/>
<gene>
    <name evidence="3" type="ORF">AMS68_006599</name>
</gene>
<dbReference type="PIRSF" id="PIRSF037514">
    <property type="entry name" value="Rab_ger_ger_transf_A_fun"/>
    <property type="match status" value="1"/>
</dbReference>
<protein>
    <recommendedName>
        <fullName evidence="2">Rab proteins geranylgeranyltransferase</fullName>
    </recommendedName>
</protein>
<name>A0A6H0Y239_9PEZI</name>
<dbReference type="Gene3D" id="3.50.50.60">
    <property type="entry name" value="FAD/NAD(P)-binding domain"/>
    <property type="match status" value="1"/>
</dbReference>
<dbReference type="GO" id="GO:0007264">
    <property type="term" value="P:small GTPase-mediated signal transduction"/>
    <property type="evidence" value="ECO:0007669"/>
    <property type="project" value="UniProtKB-UniRule"/>
</dbReference>
<sequence length="482" mass="51786">MDTLFDTEWDVLISGTGLKQSLLALALSRSGKKVLHVDQNIYYGGDEAELSLSEADTWVQQYSGNGDTAFSHARITKNNDSTKELGSARSYCLALAPQLIFTRSNLLPALVSSKTHGQLEFQAVGSWFVLHDGELVKVPNGREDIFQDTSLDLRAKRALMKFIRSISEPEALENLSADAKASSVPTYLENNFGLPAAARVPIMALTLSSDPPANTTVETALPHVIRHLQSIGLFGPGFGALTPKWGGLAEVAQVACRAGAVGGGVYILGCGVKAVDTSSDLTTVTLSNDEKVKTTWLVGSPGDLNIAQTPDKIWSRAVHIVAAPLDNLFPRTAEGGVTPAGAVITVSGKTPQEPPVYIFVHSSDTGECPTGYCVLYASVALGYETGFNVLQEALQHVLSSLGVDASEVLWSMEFQHSGYVPESNPLAERILAVSSLGPELALEDNVLDSVRTMWQTITQEESDTFMRFEAREGAEDEDINEQ</sequence>
<evidence type="ECO:0000313" key="4">
    <source>
        <dbReference type="Proteomes" id="UP000503462"/>
    </source>
</evidence>
<dbReference type="OrthoDB" id="1923006at2759"/>
<dbReference type="Gene3D" id="3.30.519.10">
    <property type="entry name" value="Guanine Nucleotide Dissociation Inhibitor, domain 2"/>
    <property type="match status" value="1"/>
</dbReference>
<dbReference type="GO" id="GO:0005968">
    <property type="term" value="C:Rab-protein geranylgeranyltransferase complex"/>
    <property type="evidence" value="ECO:0007669"/>
    <property type="project" value="TreeGrafter"/>
</dbReference>
<organism evidence="3 4">
    <name type="scientific">Peltaster fructicola</name>
    <dbReference type="NCBI Taxonomy" id="286661"/>
    <lineage>
        <taxon>Eukaryota</taxon>
        <taxon>Fungi</taxon>
        <taxon>Dikarya</taxon>
        <taxon>Ascomycota</taxon>
        <taxon>Pezizomycotina</taxon>
        <taxon>Dothideomycetes</taxon>
        <taxon>Dothideomycetes incertae sedis</taxon>
        <taxon>Peltaster</taxon>
    </lineage>
</organism>
<dbReference type="PANTHER" id="PTHR11787:SF4">
    <property type="entry name" value="CHM, RAB ESCORT PROTEIN 1"/>
    <property type="match status" value="1"/>
</dbReference>
<dbReference type="AlphaFoldDB" id="A0A6H0Y239"/>
<dbReference type="Gene3D" id="1.10.405.10">
    <property type="entry name" value="Guanine Nucleotide Dissociation Inhibitor, domain 1"/>
    <property type="match status" value="1"/>
</dbReference>
<dbReference type="GO" id="GO:0005829">
    <property type="term" value="C:cytosol"/>
    <property type="evidence" value="ECO:0007669"/>
    <property type="project" value="TreeGrafter"/>
</dbReference>
<dbReference type="GO" id="GO:0016192">
    <property type="term" value="P:vesicle-mediated transport"/>
    <property type="evidence" value="ECO:0007669"/>
    <property type="project" value="TreeGrafter"/>
</dbReference>
<dbReference type="EMBL" id="CP051142">
    <property type="protein sequence ID" value="QIX01082.1"/>
    <property type="molecule type" value="Genomic_DNA"/>
</dbReference>
<accession>A0A6H0Y239</accession>
<dbReference type="Pfam" id="PF00996">
    <property type="entry name" value="GDI"/>
    <property type="match status" value="1"/>
</dbReference>